<keyword evidence="7" id="KW-1185">Reference proteome</keyword>
<sequence length="1132" mass="126563">MNFLSTKPLSVMRMTAILLLATALQVSASTSAQEVNLSVRKMPLEKVFTALGKQTGYAFFWDQQQINAIQPVSVNLHNVSLKVALNTCLSGVPLTYELIEAGKTVFIRRRSVESAPEAPIQQLITVSGHVGGESGPLNGVSIIVKGTRKGTSSDDRGEFILRDVDPRAVLVFSMIGFQEQEVSVQGKTSLRVFMKVKTQQVNEVLVTTGIFTRRKESFTGDAATYTGEQLNRVGNQNVLQSLKSLDPAFIVIDNNIAGSNPNVMPNMMLQGKSSIIGTTDKYSTDPNQPLFILDGFATTVDRIIGLDMNRVASVTVLKDAASTAIYGSRAANGVIVIETKQPVAGRMNVSATFDNTTSFADLRDYNMMNAAEKLEFERLANAFTKSLDNAPTYYQLNERYTKHLNDVLGGVDTYWMGYPIHKSVLANSYSVQASGGDTRFRYGLGGKYRDEPGVMIGSERKSIGANVDLTYRTSKFNFSNRIYMDTYKAKESPYGSFKDFVNTIPYYKPTNDEFLEVKSDLYSGQDVLVWNPLFQAKLPKKDETRNFNITNQIQSYYMITDQFKVEAKLNLGYSTSEHEIYKSPRMKEFAQKEFTAKGLYSNDHSRNFNYEGYLQASYGKTWESGHEMNFVPGFNFDGSKIIGNVYSAVGFPEVDQISPSFANGYPIGGTPEYSSVQKRSVSGFLNAYYGYKRKYMVDFDYRRDGSSIFGSNRRFTDTWTFGAAWNLHNENFIKSQSWISFLKLRASIGNPGNQSFGSYNSFTTYGYNKGALNSYGMGMLALAWGNPDLDWQKTLKKTIGLDTRLLHERISLVVNVYDNVTDPLIVDIGAAPSTGSTQRMFNIGNSTTKGFDFTISGVVVQNERDRFYVRLNLMGKRESTVYGGLGNALDALNRKNQNVFDTKGANHDYSQISLNLQRYLDGGHPDDLWAVQSMGIDPGTGRELFLSKDGQLTYNYDVANIVKVGNSMPLMQGVGGISVQYKGFNMNMGLRYMLQSQQFNNGAFSKVENLTRDQVYNQNLDKRALYEKWKRVGGVAQFSKIPDLTYASGSGANWDAVRMSSRFIQEENTLSGETFSAGYNFYQSAFLKKLSLQGLNLTAYMNDIFRISNIKRERGIDYPYARSFSFKVNATF</sequence>
<dbReference type="Proteomes" id="UP000260644">
    <property type="component" value="Unassembled WGS sequence"/>
</dbReference>
<feature type="chain" id="PRO_5017536967" evidence="4">
    <location>
        <begin position="29"/>
        <end position="1132"/>
    </location>
</feature>
<evidence type="ECO:0000256" key="1">
    <source>
        <dbReference type="ARBA" id="ARBA00004442"/>
    </source>
</evidence>
<evidence type="ECO:0000313" key="6">
    <source>
        <dbReference type="EMBL" id="RFS19315.1"/>
    </source>
</evidence>
<dbReference type="Gene3D" id="2.170.130.10">
    <property type="entry name" value="TonB-dependent receptor, plug domain"/>
    <property type="match status" value="1"/>
</dbReference>
<dbReference type="OrthoDB" id="1094723at2"/>
<evidence type="ECO:0000259" key="5">
    <source>
        <dbReference type="Pfam" id="PF07715"/>
    </source>
</evidence>
<proteinExistence type="predicted"/>
<dbReference type="NCBIfam" id="TIGR04057">
    <property type="entry name" value="SusC_RagA_signa"/>
    <property type="match status" value="1"/>
</dbReference>
<feature type="domain" description="TonB-dependent receptor plug" evidence="5">
    <location>
        <begin position="216"/>
        <end position="334"/>
    </location>
</feature>
<dbReference type="InterPro" id="IPR023997">
    <property type="entry name" value="TonB-dep_OMP_SusC/RagA_CS"/>
</dbReference>
<dbReference type="Pfam" id="PF13715">
    <property type="entry name" value="CarbopepD_reg_2"/>
    <property type="match status" value="1"/>
</dbReference>
<gene>
    <name evidence="6" type="ORF">DVR12_24090</name>
</gene>
<dbReference type="GO" id="GO:0009279">
    <property type="term" value="C:cell outer membrane"/>
    <property type="evidence" value="ECO:0007669"/>
    <property type="project" value="UniProtKB-SubCell"/>
</dbReference>
<dbReference type="Gene3D" id="2.40.170.20">
    <property type="entry name" value="TonB-dependent receptor, beta-barrel domain"/>
    <property type="match status" value="1"/>
</dbReference>
<keyword evidence="4" id="KW-0732">Signal</keyword>
<dbReference type="InterPro" id="IPR023996">
    <property type="entry name" value="TonB-dep_OMP_SusC/RagA"/>
</dbReference>
<dbReference type="Gene3D" id="3.55.50.30">
    <property type="match status" value="1"/>
</dbReference>
<dbReference type="NCBIfam" id="TIGR04056">
    <property type="entry name" value="OMP_RagA_SusC"/>
    <property type="match status" value="1"/>
</dbReference>
<dbReference type="Pfam" id="PF07715">
    <property type="entry name" value="Plug"/>
    <property type="match status" value="1"/>
</dbReference>
<comment type="subcellular location">
    <subcellularLocation>
        <location evidence="1">Cell outer membrane</location>
    </subcellularLocation>
</comment>
<evidence type="ECO:0000256" key="2">
    <source>
        <dbReference type="ARBA" id="ARBA00023136"/>
    </source>
</evidence>
<reference evidence="6 7" key="1">
    <citation type="submission" date="2018-07" db="EMBL/GenBank/DDBJ databases">
        <title>Chitinophaga K2CV101002-2 sp. nov., isolated from a monsoon evergreen broad-leaved forest soil.</title>
        <authorList>
            <person name="Lv Y."/>
        </authorList>
    </citation>
    <scope>NUCLEOTIDE SEQUENCE [LARGE SCALE GENOMIC DNA]</scope>
    <source>
        <strain evidence="6 7">GDMCC 1.1288</strain>
    </source>
</reference>
<dbReference type="InterPro" id="IPR008969">
    <property type="entry name" value="CarboxyPept-like_regulatory"/>
</dbReference>
<name>A0A3E1Y3Q2_9BACT</name>
<protein>
    <submittedName>
        <fullName evidence="6">SusC/RagA family TonB-linked outer membrane protein</fullName>
    </submittedName>
</protein>
<dbReference type="AlphaFoldDB" id="A0A3E1Y3Q2"/>
<evidence type="ECO:0000256" key="4">
    <source>
        <dbReference type="SAM" id="SignalP"/>
    </source>
</evidence>
<accession>A0A3E1Y3Q2</accession>
<feature type="signal peptide" evidence="4">
    <location>
        <begin position="1"/>
        <end position="28"/>
    </location>
</feature>
<keyword evidence="3" id="KW-0998">Cell outer membrane</keyword>
<dbReference type="InterPro" id="IPR037066">
    <property type="entry name" value="Plug_dom_sf"/>
</dbReference>
<dbReference type="SUPFAM" id="SSF56935">
    <property type="entry name" value="Porins"/>
    <property type="match status" value="1"/>
</dbReference>
<dbReference type="InterPro" id="IPR036942">
    <property type="entry name" value="Beta-barrel_TonB_sf"/>
</dbReference>
<comment type="caution">
    <text evidence="6">The sequence shown here is derived from an EMBL/GenBank/DDBJ whole genome shotgun (WGS) entry which is preliminary data.</text>
</comment>
<dbReference type="EMBL" id="QPMM01000014">
    <property type="protein sequence ID" value="RFS19315.1"/>
    <property type="molecule type" value="Genomic_DNA"/>
</dbReference>
<keyword evidence="2" id="KW-0472">Membrane</keyword>
<dbReference type="RefSeq" id="WP_116978368.1">
    <property type="nucleotide sequence ID" value="NZ_QPMM01000014.1"/>
</dbReference>
<organism evidence="6 7">
    <name type="scientific">Chitinophaga silvatica</name>
    <dbReference type="NCBI Taxonomy" id="2282649"/>
    <lineage>
        <taxon>Bacteria</taxon>
        <taxon>Pseudomonadati</taxon>
        <taxon>Bacteroidota</taxon>
        <taxon>Chitinophagia</taxon>
        <taxon>Chitinophagales</taxon>
        <taxon>Chitinophagaceae</taxon>
        <taxon>Chitinophaga</taxon>
    </lineage>
</organism>
<evidence type="ECO:0000256" key="3">
    <source>
        <dbReference type="ARBA" id="ARBA00023237"/>
    </source>
</evidence>
<dbReference type="SUPFAM" id="SSF49464">
    <property type="entry name" value="Carboxypeptidase regulatory domain-like"/>
    <property type="match status" value="1"/>
</dbReference>
<dbReference type="InterPro" id="IPR012910">
    <property type="entry name" value="Plug_dom"/>
</dbReference>
<evidence type="ECO:0000313" key="7">
    <source>
        <dbReference type="Proteomes" id="UP000260644"/>
    </source>
</evidence>